<accession>A0A4S5BDK6</accession>
<evidence type="ECO:0000313" key="1">
    <source>
        <dbReference type="EMBL" id="THJ30230.1"/>
    </source>
</evidence>
<comment type="caution">
    <text evidence="1">The sequence shown here is derived from an EMBL/GenBank/DDBJ whole genome shotgun (WGS) entry which is preliminary data.</text>
</comment>
<name>A0A4S5BDK6_BIFLI</name>
<protein>
    <submittedName>
        <fullName evidence="1">Uncharacterized protein</fullName>
    </submittedName>
</protein>
<dbReference type="Proteomes" id="UP000306697">
    <property type="component" value="Unassembled WGS sequence"/>
</dbReference>
<reference evidence="1 2" key="1">
    <citation type="submission" date="2019-04" db="EMBL/GenBank/DDBJ databases">
        <title>Genome Announcement To Ensure Probiotic Safety of Bifidobacterium longum subsp infantis UBBI-01.</title>
        <authorList>
            <person name="Sulthana A."/>
            <person name="Lakshmi S.G."/>
            <person name="Madempudi R.S."/>
        </authorList>
    </citation>
    <scope>NUCLEOTIDE SEQUENCE [LARGE SCALE GENOMIC DNA]</scope>
    <source>
        <strain evidence="1 2">UBBI-01</strain>
    </source>
</reference>
<gene>
    <name evidence="1" type="ORF">E6L38_02580</name>
</gene>
<dbReference type="RefSeq" id="WP_136500222.1">
    <property type="nucleotide sequence ID" value="NZ_SSWL01000003.1"/>
</dbReference>
<proteinExistence type="predicted"/>
<dbReference type="SUPFAM" id="SSF54211">
    <property type="entry name" value="Ribosomal protein S5 domain 2-like"/>
    <property type="match status" value="1"/>
</dbReference>
<dbReference type="EMBL" id="SSWL01000003">
    <property type="protein sequence ID" value="THJ30230.1"/>
    <property type="molecule type" value="Genomic_DNA"/>
</dbReference>
<dbReference type="AlphaFoldDB" id="A0A4S5BDK6"/>
<sequence length="251" mass="27119">MSIVCKTINTTGKHLYGVTVEAFLRKGLPYFSLIGLPDASLSDTRERIKVGMQASGITWPDCRINVNLAPASMGKADGICDLAIALVVRGLAEYNNNPDYDLHVYLAGLRGLVAIGKINADGDVHSTPISAKDVVAYAVKHGAKRVLVPYSSFLDYLSVEDSEATEIDSCIIKGVEILGIKNLTEAFSVVDGFGNAGNSDIGGLNAKRMEAALHEVWKWYDEAGESGESYMLDPDNLAKFAANLCKEYEKH</sequence>
<dbReference type="Pfam" id="PF13541">
    <property type="entry name" value="ChlI"/>
    <property type="match status" value="1"/>
</dbReference>
<dbReference type="InterPro" id="IPR020568">
    <property type="entry name" value="Ribosomal_Su5_D2-typ_SF"/>
</dbReference>
<organism evidence="1 2">
    <name type="scientific">Bifidobacterium longum subsp. infantis</name>
    <dbReference type="NCBI Taxonomy" id="1682"/>
    <lineage>
        <taxon>Bacteria</taxon>
        <taxon>Bacillati</taxon>
        <taxon>Actinomycetota</taxon>
        <taxon>Actinomycetes</taxon>
        <taxon>Bifidobacteriales</taxon>
        <taxon>Bifidobacteriaceae</taxon>
        <taxon>Bifidobacterium</taxon>
    </lineage>
</organism>
<dbReference type="Gene3D" id="3.30.230.10">
    <property type="match status" value="1"/>
</dbReference>
<dbReference type="InterPro" id="IPR014721">
    <property type="entry name" value="Ribsml_uS5_D2-typ_fold_subgr"/>
</dbReference>
<evidence type="ECO:0000313" key="2">
    <source>
        <dbReference type="Proteomes" id="UP000306697"/>
    </source>
</evidence>